<protein>
    <submittedName>
        <fullName evidence="1">Uncharacterized protein</fullName>
    </submittedName>
</protein>
<dbReference type="Proteomes" id="UP000027222">
    <property type="component" value="Unassembled WGS sequence"/>
</dbReference>
<sequence length="256" mass="29518">MNQSYPRAEASDMLDTFLVQSPMSQSERRIMHLTDIQVDAYELFVVSEPPSIRLKSVSSTEMEEVDFRVRGILCQSYLHPMSRVNEEYKAGFLRQTFHLTACKSDSPFFNYFPIVNQDTPNSESVPFGPGVDPKCVLEKYQPQNMHHTSDNRVRYFQRTVDEDNCASLKDMNPIVFQNGDIVEVRFSFVAHTTKTYGHYQVCMTTHALVLLHEKFRQASSHNGGNGRSVVHHALALPLKRNDYSDEEDRENKKMRT</sequence>
<dbReference type="HOGENOM" id="CLU_067622_1_0_1"/>
<dbReference type="OrthoDB" id="3269456at2759"/>
<proteinExistence type="predicted"/>
<accession>A0A067SUY5</accession>
<evidence type="ECO:0000313" key="2">
    <source>
        <dbReference type="Proteomes" id="UP000027222"/>
    </source>
</evidence>
<reference evidence="2" key="1">
    <citation type="journal article" date="2014" name="Proc. Natl. Acad. Sci. U.S.A.">
        <title>Extensive sampling of basidiomycete genomes demonstrates inadequacy of the white-rot/brown-rot paradigm for wood decay fungi.</title>
        <authorList>
            <person name="Riley R."/>
            <person name="Salamov A.A."/>
            <person name="Brown D.W."/>
            <person name="Nagy L.G."/>
            <person name="Floudas D."/>
            <person name="Held B.W."/>
            <person name="Levasseur A."/>
            <person name="Lombard V."/>
            <person name="Morin E."/>
            <person name="Otillar R."/>
            <person name="Lindquist E.A."/>
            <person name="Sun H."/>
            <person name="LaButti K.M."/>
            <person name="Schmutz J."/>
            <person name="Jabbour D."/>
            <person name="Luo H."/>
            <person name="Baker S.E."/>
            <person name="Pisabarro A.G."/>
            <person name="Walton J.D."/>
            <person name="Blanchette R.A."/>
            <person name="Henrissat B."/>
            <person name="Martin F."/>
            <person name="Cullen D."/>
            <person name="Hibbett D.S."/>
            <person name="Grigoriev I.V."/>
        </authorList>
    </citation>
    <scope>NUCLEOTIDE SEQUENCE [LARGE SCALE GENOMIC DNA]</scope>
    <source>
        <strain evidence="2">CBS 339.88</strain>
    </source>
</reference>
<gene>
    <name evidence="1" type="ORF">GALMADRAFT_144482</name>
</gene>
<dbReference type="EMBL" id="KL142396">
    <property type="protein sequence ID" value="KDR70578.1"/>
    <property type="molecule type" value="Genomic_DNA"/>
</dbReference>
<evidence type="ECO:0000313" key="1">
    <source>
        <dbReference type="EMBL" id="KDR70578.1"/>
    </source>
</evidence>
<keyword evidence="2" id="KW-1185">Reference proteome</keyword>
<organism evidence="1 2">
    <name type="scientific">Galerina marginata (strain CBS 339.88)</name>
    <dbReference type="NCBI Taxonomy" id="685588"/>
    <lineage>
        <taxon>Eukaryota</taxon>
        <taxon>Fungi</taxon>
        <taxon>Dikarya</taxon>
        <taxon>Basidiomycota</taxon>
        <taxon>Agaricomycotina</taxon>
        <taxon>Agaricomycetes</taxon>
        <taxon>Agaricomycetidae</taxon>
        <taxon>Agaricales</taxon>
        <taxon>Agaricineae</taxon>
        <taxon>Strophariaceae</taxon>
        <taxon>Galerina</taxon>
    </lineage>
</organism>
<dbReference type="AlphaFoldDB" id="A0A067SUY5"/>
<name>A0A067SUY5_GALM3</name>